<dbReference type="AlphaFoldDB" id="A0A3M0ABT5"/>
<reference evidence="3 4" key="1">
    <citation type="submission" date="2018-10" db="EMBL/GenBank/DDBJ databases">
        <title>Genomic Encyclopedia of Type Strains, Phase IV (KMG-IV): sequencing the most valuable type-strain genomes for metagenomic binning, comparative biology and taxonomic classification.</title>
        <authorList>
            <person name="Goeker M."/>
        </authorList>
    </citation>
    <scope>NUCLEOTIDE SEQUENCE [LARGE SCALE GENOMIC DNA]</scope>
    <source>
        <strain evidence="3 4">DSM 25080</strain>
    </source>
</reference>
<evidence type="ECO:0000259" key="2">
    <source>
        <dbReference type="Pfam" id="PF10988"/>
    </source>
</evidence>
<organism evidence="3 4">
    <name type="scientific">Umboniibacter marinipuniceus</name>
    <dbReference type="NCBI Taxonomy" id="569599"/>
    <lineage>
        <taxon>Bacteria</taxon>
        <taxon>Pseudomonadati</taxon>
        <taxon>Pseudomonadota</taxon>
        <taxon>Gammaproteobacteria</taxon>
        <taxon>Cellvibrionales</taxon>
        <taxon>Cellvibrionaceae</taxon>
        <taxon>Umboniibacter</taxon>
    </lineage>
</organism>
<dbReference type="PANTHER" id="PTHR39200:SF1">
    <property type="entry name" value="AUTO-TRANSPORTER ADHESIN HEAD GIN DOMAIN-CONTAINING PROTEIN-RELATED"/>
    <property type="match status" value="1"/>
</dbReference>
<dbReference type="Gene3D" id="2.160.20.120">
    <property type="match status" value="1"/>
</dbReference>
<name>A0A3M0ABT5_9GAMM</name>
<protein>
    <submittedName>
        <fullName evidence="3">Putative autotransporter adhesin-like protein</fullName>
    </submittedName>
</protein>
<gene>
    <name evidence="3" type="ORF">DFR27_0819</name>
</gene>
<sequence>MRKLASALTLFASTITFAGVTDRHVDLDDFDVINLKGNIDVSVTQSDQFSVIVETEEEWQQWVMVERDGDTLTLRMDPRRPTGFFGDDFDVDVYVQMPQIEEIFIQGSGEIFAETIEADDLELRIDGSGDIVVSAVVATNLDIAVNGSGDIKLANVGAEDVRIKVSGSGDVKVAEINALTIDSVIRGSGDIKVAGSVDGTVVEIYGSGDFDGRYLEVGDTEVTIFGSGDVWLNANSIARQSIRGSGDVHLTRH</sequence>
<dbReference type="EMBL" id="REFJ01000002">
    <property type="protein sequence ID" value="RMA81029.1"/>
    <property type="molecule type" value="Genomic_DNA"/>
</dbReference>
<evidence type="ECO:0000313" key="3">
    <source>
        <dbReference type="EMBL" id="RMA81029.1"/>
    </source>
</evidence>
<dbReference type="PANTHER" id="PTHR39200">
    <property type="entry name" value="HYPOTHETICAL EXPORTED PROTEIN"/>
    <property type="match status" value="1"/>
</dbReference>
<feature type="domain" description="Putative auto-transporter adhesin head GIN" evidence="2">
    <location>
        <begin position="156"/>
        <end position="250"/>
    </location>
</feature>
<evidence type="ECO:0000256" key="1">
    <source>
        <dbReference type="SAM" id="SignalP"/>
    </source>
</evidence>
<evidence type="ECO:0000313" key="4">
    <source>
        <dbReference type="Proteomes" id="UP000267187"/>
    </source>
</evidence>
<comment type="caution">
    <text evidence="3">The sequence shown here is derived from an EMBL/GenBank/DDBJ whole genome shotgun (WGS) entry which is preliminary data.</text>
</comment>
<feature type="domain" description="Putative auto-transporter adhesin head GIN" evidence="2">
    <location>
        <begin position="29"/>
        <end position="153"/>
    </location>
</feature>
<feature type="chain" id="PRO_5018335680" evidence="1">
    <location>
        <begin position="19"/>
        <end position="253"/>
    </location>
</feature>
<feature type="signal peptide" evidence="1">
    <location>
        <begin position="1"/>
        <end position="18"/>
    </location>
</feature>
<dbReference type="InterPro" id="IPR021255">
    <property type="entry name" value="DUF2807"/>
</dbReference>
<dbReference type="Proteomes" id="UP000267187">
    <property type="component" value="Unassembled WGS sequence"/>
</dbReference>
<accession>A0A3M0ABT5</accession>
<dbReference type="OrthoDB" id="5585143at2"/>
<proteinExistence type="predicted"/>
<dbReference type="RefSeq" id="WP_121876195.1">
    <property type="nucleotide sequence ID" value="NZ_REFJ01000002.1"/>
</dbReference>
<dbReference type="Pfam" id="PF10988">
    <property type="entry name" value="DUF2807"/>
    <property type="match status" value="2"/>
</dbReference>
<keyword evidence="1" id="KW-0732">Signal</keyword>
<keyword evidence="4" id="KW-1185">Reference proteome</keyword>